<keyword evidence="5" id="KW-0597">Phosphoprotein</keyword>
<evidence type="ECO:0000256" key="9">
    <source>
        <dbReference type="ARBA" id="ARBA00022777"/>
    </source>
</evidence>
<dbReference type="Gene3D" id="3.30.450.20">
    <property type="entry name" value="PAS domain"/>
    <property type="match status" value="2"/>
</dbReference>
<comment type="subcellular location">
    <subcellularLocation>
        <location evidence="2">Cell membrane</location>
        <topology evidence="2">Multi-pass membrane protein</topology>
    </subcellularLocation>
</comment>
<dbReference type="CDD" id="cd00082">
    <property type="entry name" value="HisKA"/>
    <property type="match status" value="1"/>
</dbReference>
<protein>
    <recommendedName>
        <fullName evidence="3">histidine kinase</fullName>
        <ecNumber evidence="3">2.7.13.3</ecNumber>
    </recommendedName>
</protein>
<keyword evidence="8" id="KW-0547">Nucleotide-binding</keyword>
<dbReference type="SUPFAM" id="SSF55874">
    <property type="entry name" value="ATPase domain of HSP90 chaperone/DNA topoisomerase II/histidine kinase"/>
    <property type="match status" value="1"/>
</dbReference>
<evidence type="ECO:0000256" key="2">
    <source>
        <dbReference type="ARBA" id="ARBA00004651"/>
    </source>
</evidence>
<dbReference type="Gene3D" id="1.10.287.130">
    <property type="match status" value="1"/>
</dbReference>
<dbReference type="SMART" id="SM00387">
    <property type="entry name" value="HATPase_c"/>
    <property type="match status" value="1"/>
</dbReference>
<keyword evidence="17" id="KW-1185">Reference proteome</keyword>
<proteinExistence type="predicted"/>
<dbReference type="InterPro" id="IPR029151">
    <property type="entry name" value="Sensor-like_sf"/>
</dbReference>
<feature type="transmembrane region" description="Helical" evidence="14">
    <location>
        <begin position="23"/>
        <end position="43"/>
    </location>
</feature>
<keyword evidence="4" id="KW-1003">Cell membrane</keyword>
<evidence type="ECO:0000256" key="14">
    <source>
        <dbReference type="SAM" id="Phobius"/>
    </source>
</evidence>
<dbReference type="GO" id="GO:0005524">
    <property type="term" value="F:ATP binding"/>
    <property type="evidence" value="ECO:0007669"/>
    <property type="project" value="UniProtKB-KW"/>
</dbReference>
<dbReference type="PIRSF" id="PIRSF036431">
    <property type="entry name" value="STHK_DctB"/>
    <property type="match status" value="1"/>
</dbReference>
<evidence type="ECO:0000256" key="10">
    <source>
        <dbReference type="ARBA" id="ARBA00022840"/>
    </source>
</evidence>
<keyword evidence="14" id="KW-0472">Membrane</keyword>
<organism evidence="16 17">
    <name type="scientific">Meridianimarinicoccus marinus</name>
    <dbReference type="NCBI Taxonomy" id="3231483"/>
    <lineage>
        <taxon>Bacteria</taxon>
        <taxon>Pseudomonadati</taxon>
        <taxon>Pseudomonadota</taxon>
        <taxon>Alphaproteobacteria</taxon>
        <taxon>Rhodobacterales</taxon>
        <taxon>Paracoccaceae</taxon>
        <taxon>Meridianimarinicoccus</taxon>
    </lineage>
</organism>
<feature type="coiled-coil region" evidence="13">
    <location>
        <begin position="310"/>
        <end position="361"/>
    </location>
</feature>
<dbReference type="PANTHER" id="PTHR43065:SF46">
    <property type="entry name" value="C4-DICARBOXYLATE TRANSPORT SENSOR PROTEIN DCTB"/>
    <property type="match status" value="1"/>
</dbReference>
<keyword evidence="11 14" id="KW-1133">Transmembrane helix</keyword>
<dbReference type="SUPFAM" id="SSF47384">
    <property type="entry name" value="Homodimeric domain of signal transducing histidine kinase"/>
    <property type="match status" value="1"/>
</dbReference>
<evidence type="ECO:0000256" key="3">
    <source>
        <dbReference type="ARBA" id="ARBA00012438"/>
    </source>
</evidence>
<evidence type="ECO:0000256" key="1">
    <source>
        <dbReference type="ARBA" id="ARBA00000085"/>
    </source>
</evidence>
<sequence length="587" mass="64547">MTSESRKNQVASRFDSGFWRPRVFLGVLAIIAAGVIWVTIVVLSARTVAEIRAESEVRLALFSGNVMSELRRSSIVPQLLARDPHLTSALATGDFSQSSQRLIEYRDEIGAARLLLLDVDGRTVASSDRKELGSIHRTAPYLVNALRSNTTVFNSQLDELGLPIFTYSRKVMQGNEVLGVIVVSVDLKKYERSWAGIAEALIVTDSSGAILLTTDSRWRNKTEEEALALGTEQAKTWTALRTAWLTLSGAIDTVVHGRPVIRSEARIPFQGWRIVGYSSHETVRERVATAVAIEVMAFAILAATLFYTTSRQAERRSARLQKESRELRKLNVLLQREIAERKKAEKSLEVAEQTIAQSSKLAALGEMSAAVSHELNQPLAAMKTYLAGARLLISRKRTEEAVSSLQRINDLIDRMGAITRQLKSYASKNTETLGKVDMREAVTSSLSMMEPQLRQLQIELSVSLPEEPTLVLGDRYRMEQVIVNLLRNAVDAAASVDTPEITVLLAEGDHVSLSVLDNGDGIHDFDSLFEPFYTTKDPGDGLGLGLAISSSIVNDLGGRLIARNRPEGGALFEMQLPVYGEDSLAAQ</sequence>
<evidence type="ECO:0000256" key="8">
    <source>
        <dbReference type="ARBA" id="ARBA00022741"/>
    </source>
</evidence>
<evidence type="ECO:0000256" key="12">
    <source>
        <dbReference type="ARBA" id="ARBA00023012"/>
    </source>
</evidence>
<dbReference type="SUPFAM" id="SSF103190">
    <property type="entry name" value="Sensory domain-like"/>
    <property type="match status" value="1"/>
</dbReference>
<dbReference type="InterPro" id="IPR005467">
    <property type="entry name" value="His_kinase_dom"/>
</dbReference>
<keyword evidence="6" id="KW-0808">Transferase</keyword>
<dbReference type="Pfam" id="PF02518">
    <property type="entry name" value="HATPase_c"/>
    <property type="match status" value="1"/>
</dbReference>
<evidence type="ECO:0000256" key="11">
    <source>
        <dbReference type="ARBA" id="ARBA00022989"/>
    </source>
</evidence>
<keyword evidence="7 14" id="KW-0812">Transmembrane</keyword>
<dbReference type="PANTHER" id="PTHR43065">
    <property type="entry name" value="SENSOR HISTIDINE KINASE"/>
    <property type="match status" value="1"/>
</dbReference>
<evidence type="ECO:0000256" key="4">
    <source>
        <dbReference type="ARBA" id="ARBA00022475"/>
    </source>
</evidence>
<dbReference type="InterPro" id="IPR003661">
    <property type="entry name" value="HisK_dim/P_dom"/>
</dbReference>
<dbReference type="InterPro" id="IPR017055">
    <property type="entry name" value="Sig_transdc_His_kinase_DctB"/>
</dbReference>
<dbReference type="InterPro" id="IPR036890">
    <property type="entry name" value="HATPase_C_sf"/>
</dbReference>
<dbReference type="InterPro" id="IPR004358">
    <property type="entry name" value="Sig_transdc_His_kin-like_C"/>
</dbReference>
<evidence type="ECO:0000256" key="6">
    <source>
        <dbReference type="ARBA" id="ARBA00022679"/>
    </source>
</evidence>
<keyword evidence="12" id="KW-0902">Two-component regulatory system</keyword>
<keyword evidence="10 16" id="KW-0067">ATP-binding</keyword>
<dbReference type="SMART" id="SM00388">
    <property type="entry name" value="HisKA"/>
    <property type="match status" value="1"/>
</dbReference>
<keyword evidence="9" id="KW-0418">Kinase</keyword>
<gene>
    <name evidence="16" type="ORF">AB0T83_07835</name>
</gene>
<evidence type="ECO:0000256" key="13">
    <source>
        <dbReference type="SAM" id="Coils"/>
    </source>
</evidence>
<accession>A0ABV3L511</accession>
<dbReference type="RefSeq" id="WP_366192477.1">
    <property type="nucleotide sequence ID" value="NZ_JBFBVU010000007.1"/>
</dbReference>
<reference evidence="16 17" key="1">
    <citation type="submission" date="2024-07" db="EMBL/GenBank/DDBJ databases">
        <authorList>
            <person name="Kang M."/>
        </authorList>
    </citation>
    <scope>NUCLEOTIDE SEQUENCE [LARGE SCALE GENOMIC DNA]</scope>
    <source>
        <strain evidence="16 17">DFM31</strain>
    </source>
</reference>
<dbReference type="Pfam" id="PF00512">
    <property type="entry name" value="HisKA"/>
    <property type="match status" value="1"/>
</dbReference>
<name>A0ABV3L511_9RHOB</name>
<evidence type="ECO:0000256" key="5">
    <source>
        <dbReference type="ARBA" id="ARBA00022553"/>
    </source>
</evidence>
<feature type="domain" description="Histidine kinase" evidence="15">
    <location>
        <begin position="370"/>
        <end position="580"/>
    </location>
</feature>
<evidence type="ECO:0000313" key="17">
    <source>
        <dbReference type="Proteomes" id="UP001553161"/>
    </source>
</evidence>
<dbReference type="EC" id="2.7.13.3" evidence="3"/>
<dbReference type="PROSITE" id="PS50109">
    <property type="entry name" value="HIS_KIN"/>
    <property type="match status" value="1"/>
</dbReference>
<comment type="caution">
    <text evidence="16">The sequence shown here is derived from an EMBL/GenBank/DDBJ whole genome shotgun (WGS) entry which is preliminary data.</text>
</comment>
<evidence type="ECO:0000259" key="15">
    <source>
        <dbReference type="PROSITE" id="PS50109"/>
    </source>
</evidence>
<dbReference type="InterPro" id="IPR003594">
    <property type="entry name" value="HATPase_dom"/>
</dbReference>
<dbReference type="CDD" id="cd18773">
    <property type="entry name" value="PDC1_HK_sensor"/>
    <property type="match status" value="1"/>
</dbReference>
<evidence type="ECO:0000313" key="16">
    <source>
        <dbReference type="EMBL" id="MEV8466684.1"/>
    </source>
</evidence>
<dbReference type="PRINTS" id="PR00344">
    <property type="entry name" value="BCTRLSENSOR"/>
</dbReference>
<evidence type="ECO:0000256" key="7">
    <source>
        <dbReference type="ARBA" id="ARBA00022692"/>
    </source>
</evidence>
<dbReference type="EMBL" id="JBFBVU010000007">
    <property type="protein sequence ID" value="MEV8466684.1"/>
    <property type="molecule type" value="Genomic_DNA"/>
</dbReference>
<dbReference type="InterPro" id="IPR036097">
    <property type="entry name" value="HisK_dim/P_sf"/>
</dbReference>
<keyword evidence="13" id="KW-0175">Coiled coil</keyword>
<dbReference type="Proteomes" id="UP001553161">
    <property type="component" value="Unassembled WGS sequence"/>
</dbReference>
<comment type="catalytic activity">
    <reaction evidence="1">
        <text>ATP + protein L-histidine = ADP + protein N-phospho-L-histidine.</text>
        <dbReference type="EC" id="2.7.13.3"/>
    </reaction>
</comment>
<dbReference type="Gene3D" id="3.30.565.10">
    <property type="entry name" value="Histidine kinase-like ATPase, C-terminal domain"/>
    <property type="match status" value="1"/>
</dbReference>